<feature type="domain" description="Protein kinase" evidence="8">
    <location>
        <begin position="44"/>
        <end position="318"/>
    </location>
</feature>
<dbReference type="Gene3D" id="1.10.510.10">
    <property type="entry name" value="Transferase(Phosphotransferase) domain 1"/>
    <property type="match status" value="1"/>
</dbReference>
<dbReference type="GO" id="GO:0016301">
    <property type="term" value="F:kinase activity"/>
    <property type="evidence" value="ECO:0007669"/>
    <property type="project" value="UniProtKB-KW"/>
</dbReference>
<keyword evidence="7" id="KW-0812">Transmembrane</keyword>
<feature type="compositionally biased region" description="Pro residues" evidence="6">
    <location>
        <begin position="419"/>
        <end position="434"/>
    </location>
</feature>
<keyword evidence="3 9" id="KW-0418">Kinase</keyword>
<dbReference type="EMBL" id="JAQNDN010000001">
    <property type="protein sequence ID" value="MDC0667151.1"/>
    <property type="molecule type" value="Genomic_DNA"/>
</dbReference>
<dbReference type="InterPro" id="IPR008271">
    <property type="entry name" value="Ser/Thr_kinase_AS"/>
</dbReference>
<dbReference type="Proteomes" id="UP001217838">
    <property type="component" value="Unassembled WGS sequence"/>
</dbReference>
<dbReference type="InterPro" id="IPR000719">
    <property type="entry name" value="Prot_kinase_dom"/>
</dbReference>
<keyword evidence="7" id="KW-1133">Transmembrane helix</keyword>
<evidence type="ECO:0000256" key="6">
    <source>
        <dbReference type="SAM" id="MobiDB-lite"/>
    </source>
</evidence>
<dbReference type="InterPro" id="IPR011009">
    <property type="entry name" value="Kinase-like_dom_sf"/>
</dbReference>
<evidence type="ECO:0000259" key="8">
    <source>
        <dbReference type="PROSITE" id="PS50011"/>
    </source>
</evidence>
<keyword evidence="10" id="KW-1185">Reference proteome</keyword>
<evidence type="ECO:0000313" key="10">
    <source>
        <dbReference type="Proteomes" id="UP001217838"/>
    </source>
</evidence>
<dbReference type="PANTHER" id="PTHR43289">
    <property type="entry name" value="MITOGEN-ACTIVATED PROTEIN KINASE KINASE KINASE 20-RELATED"/>
    <property type="match status" value="1"/>
</dbReference>
<feature type="region of interest" description="Disordered" evidence="6">
    <location>
        <begin position="338"/>
        <end position="357"/>
    </location>
</feature>
<feature type="compositionally biased region" description="Low complexity" evidence="6">
    <location>
        <begin position="511"/>
        <end position="524"/>
    </location>
</feature>
<keyword evidence="1" id="KW-0808">Transferase</keyword>
<dbReference type="PROSITE" id="PS00107">
    <property type="entry name" value="PROTEIN_KINASE_ATP"/>
    <property type="match status" value="1"/>
</dbReference>
<dbReference type="Gene3D" id="3.30.200.20">
    <property type="entry name" value="Phosphorylase Kinase, domain 1"/>
    <property type="match status" value="1"/>
</dbReference>
<evidence type="ECO:0000256" key="7">
    <source>
        <dbReference type="SAM" id="Phobius"/>
    </source>
</evidence>
<evidence type="ECO:0000256" key="1">
    <source>
        <dbReference type="ARBA" id="ARBA00022679"/>
    </source>
</evidence>
<dbReference type="RefSeq" id="WP_271995078.1">
    <property type="nucleotide sequence ID" value="NZ_JAQNDN010000001.1"/>
</dbReference>
<feature type="binding site" evidence="5">
    <location>
        <position position="73"/>
    </location>
    <ligand>
        <name>ATP</name>
        <dbReference type="ChEBI" id="CHEBI:30616"/>
    </ligand>
</feature>
<dbReference type="Pfam" id="PF00069">
    <property type="entry name" value="Pkinase"/>
    <property type="match status" value="1"/>
</dbReference>
<sequence length="564" mass="59752">MSEPIAKTLPIDPGARTVRTDDAGAPTTSTGPDPRIGALLKGTYTLERRLGAGGMGAVYLAQHALIRKKVAIKILAPEYAHKPELKERFLREARAAAAIDHDNVIEIHDFGETPDGAAFFVMEYLEGEDLAAVIEREAPLPWPRVRDIAVQLCRALQAAHARGIVHRDMKPGNCFCLVRDGLDVVKVLDFGIAKLQDPDEGVGQALTRTGMIFGTPEYMSPEQAQGAPHDHRVDIYAVGVILFEMLTGEAPFVADTFMGLLNKHMFDAPPRPRDLAPEADIPAAAEAVVLKAMQKDPALRFQSMDELAAALRDVDAGLAPEIVAEPLRAKPVRGAPMQFRSADAPPRPTLPETTAPAFGAAPFAPPAPRRWNLAIAAGLAGAALAAAALVLFMQPDPQDSAERTGAKEHVPVATSPELLPLPPPPAAPTPPPAPDLIPLPPPTVTVRIDTAGVAAQVLDEGGALLGTTTDPNGLVVPRGAGERTLRVHADGRAEAQIKLVPSEDRAFAVTLEPLPAGKPAAKKAPIGKKPEAKQEPPPPVVEPKPQPKPDKSATSPDLISPFKK</sequence>
<dbReference type="PANTHER" id="PTHR43289:SF34">
    <property type="entry name" value="SERINE_THREONINE-PROTEIN KINASE YBDM-RELATED"/>
    <property type="match status" value="1"/>
</dbReference>
<evidence type="ECO:0000256" key="3">
    <source>
        <dbReference type="ARBA" id="ARBA00022777"/>
    </source>
</evidence>
<feature type="region of interest" description="Disordered" evidence="6">
    <location>
        <begin position="398"/>
        <end position="434"/>
    </location>
</feature>
<feature type="compositionally biased region" description="Pro residues" evidence="6">
    <location>
        <begin position="535"/>
        <end position="544"/>
    </location>
</feature>
<gene>
    <name evidence="9" type="ORF">POL58_05350</name>
</gene>
<keyword evidence="2 5" id="KW-0547">Nucleotide-binding</keyword>
<evidence type="ECO:0000256" key="5">
    <source>
        <dbReference type="PROSITE-ProRule" id="PRU10141"/>
    </source>
</evidence>
<keyword evidence="4 5" id="KW-0067">ATP-binding</keyword>
<dbReference type="SMART" id="SM00220">
    <property type="entry name" value="S_TKc"/>
    <property type="match status" value="1"/>
</dbReference>
<dbReference type="InterPro" id="IPR017441">
    <property type="entry name" value="Protein_kinase_ATP_BS"/>
</dbReference>
<feature type="region of interest" description="Disordered" evidence="6">
    <location>
        <begin position="1"/>
        <end position="33"/>
    </location>
</feature>
<reference evidence="9 10" key="1">
    <citation type="submission" date="2022-11" db="EMBL/GenBank/DDBJ databases">
        <title>Minimal conservation of predation-associated metabolite biosynthetic gene clusters underscores biosynthetic potential of Myxococcota including descriptions for ten novel species: Archangium lansinium sp. nov., Myxococcus landrumus sp. nov., Nannocystis bai.</title>
        <authorList>
            <person name="Ahearne A."/>
            <person name="Stevens C."/>
            <person name="Dowd S."/>
        </authorList>
    </citation>
    <scope>NUCLEOTIDE SEQUENCE [LARGE SCALE GENOMIC DNA]</scope>
    <source>
        <strain evidence="9 10">NCELM</strain>
    </source>
</reference>
<feature type="region of interest" description="Disordered" evidence="6">
    <location>
        <begin position="510"/>
        <end position="564"/>
    </location>
</feature>
<dbReference type="SUPFAM" id="SSF56112">
    <property type="entry name" value="Protein kinase-like (PK-like)"/>
    <property type="match status" value="1"/>
</dbReference>
<accession>A0ABT5AZ90</accession>
<comment type="caution">
    <text evidence="9">The sequence shown here is derived from an EMBL/GenBank/DDBJ whole genome shotgun (WGS) entry which is preliminary data.</text>
</comment>
<keyword evidence="7" id="KW-0472">Membrane</keyword>
<name>A0ABT5AZ90_9BACT</name>
<proteinExistence type="predicted"/>
<feature type="transmembrane region" description="Helical" evidence="7">
    <location>
        <begin position="371"/>
        <end position="393"/>
    </location>
</feature>
<feature type="compositionally biased region" description="Basic and acidic residues" evidence="6">
    <location>
        <begin position="400"/>
        <end position="410"/>
    </location>
</feature>
<dbReference type="PROSITE" id="PS50011">
    <property type="entry name" value="PROTEIN_KINASE_DOM"/>
    <property type="match status" value="1"/>
</dbReference>
<protein>
    <submittedName>
        <fullName evidence="9">Serine/threonine-protein kinase</fullName>
    </submittedName>
</protein>
<dbReference type="CDD" id="cd14014">
    <property type="entry name" value="STKc_PknB_like"/>
    <property type="match status" value="1"/>
</dbReference>
<evidence type="ECO:0000256" key="2">
    <source>
        <dbReference type="ARBA" id="ARBA00022741"/>
    </source>
</evidence>
<evidence type="ECO:0000256" key="4">
    <source>
        <dbReference type="ARBA" id="ARBA00022840"/>
    </source>
</evidence>
<organism evidence="9 10">
    <name type="scientific">Nannocystis radixulma</name>
    <dbReference type="NCBI Taxonomy" id="2995305"/>
    <lineage>
        <taxon>Bacteria</taxon>
        <taxon>Pseudomonadati</taxon>
        <taxon>Myxococcota</taxon>
        <taxon>Polyangia</taxon>
        <taxon>Nannocystales</taxon>
        <taxon>Nannocystaceae</taxon>
        <taxon>Nannocystis</taxon>
    </lineage>
</organism>
<dbReference type="PROSITE" id="PS00108">
    <property type="entry name" value="PROTEIN_KINASE_ST"/>
    <property type="match status" value="1"/>
</dbReference>
<evidence type="ECO:0000313" key="9">
    <source>
        <dbReference type="EMBL" id="MDC0667151.1"/>
    </source>
</evidence>